<organism evidence="2 3">
    <name type="scientific">Goodea atripinnis</name>
    <dbReference type="NCBI Taxonomy" id="208336"/>
    <lineage>
        <taxon>Eukaryota</taxon>
        <taxon>Metazoa</taxon>
        <taxon>Chordata</taxon>
        <taxon>Craniata</taxon>
        <taxon>Vertebrata</taxon>
        <taxon>Euteleostomi</taxon>
        <taxon>Actinopterygii</taxon>
        <taxon>Neopterygii</taxon>
        <taxon>Teleostei</taxon>
        <taxon>Neoteleostei</taxon>
        <taxon>Acanthomorphata</taxon>
        <taxon>Ovalentaria</taxon>
        <taxon>Atherinomorphae</taxon>
        <taxon>Cyprinodontiformes</taxon>
        <taxon>Goodeidae</taxon>
        <taxon>Goodea</taxon>
    </lineage>
</organism>
<evidence type="ECO:0008006" key="4">
    <source>
        <dbReference type="Google" id="ProtNLM"/>
    </source>
</evidence>
<keyword evidence="1" id="KW-0812">Transmembrane</keyword>
<keyword evidence="3" id="KW-1185">Reference proteome</keyword>
<evidence type="ECO:0000256" key="1">
    <source>
        <dbReference type="SAM" id="Phobius"/>
    </source>
</evidence>
<name>A0ABV0NRZ8_9TELE</name>
<sequence length="191" mass="21333">VESSGLKEKSLCGFCPCSCQTILIPTYATAVERYPNNSGVGATYFMTYHTILKESPDFIDALKMARILAENISQSMDHKVFAYSVFYVFYEQYLTIAYDTALNLCVSLGAIFVVTTVLLGFELWAAVMVSITIAMILVNMFGVMWLWDISLNAVSLVNLVMVFYFRMYLAMVLLGATHGLIFLPVLLSYIG</sequence>
<dbReference type="Proteomes" id="UP001476798">
    <property type="component" value="Unassembled WGS sequence"/>
</dbReference>
<proteinExistence type="predicted"/>
<reference evidence="2 3" key="1">
    <citation type="submission" date="2021-06" db="EMBL/GenBank/DDBJ databases">
        <authorList>
            <person name="Palmer J.M."/>
        </authorList>
    </citation>
    <scope>NUCLEOTIDE SEQUENCE [LARGE SCALE GENOMIC DNA]</scope>
    <source>
        <strain evidence="2 3">GA_2019</strain>
        <tissue evidence="2">Muscle</tissue>
    </source>
</reference>
<feature type="non-terminal residue" evidence="2">
    <location>
        <position position="1"/>
    </location>
</feature>
<comment type="caution">
    <text evidence="2">The sequence shown here is derived from an EMBL/GenBank/DDBJ whole genome shotgun (WGS) entry which is preliminary data.</text>
</comment>
<accession>A0ABV0NRZ8</accession>
<dbReference type="PANTHER" id="PTHR45727:SF2">
    <property type="entry name" value="NPC INTRACELLULAR CHOLESTEROL TRANSPORTER 1"/>
    <property type="match status" value="1"/>
</dbReference>
<feature type="transmembrane region" description="Helical" evidence="1">
    <location>
        <begin position="168"/>
        <end position="190"/>
    </location>
</feature>
<feature type="transmembrane region" description="Helical" evidence="1">
    <location>
        <begin position="101"/>
        <end position="121"/>
    </location>
</feature>
<keyword evidence="1" id="KW-0472">Membrane</keyword>
<dbReference type="EMBL" id="JAHRIO010050011">
    <property type="protein sequence ID" value="MEQ2173801.1"/>
    <property type="molecule type" value="Genomic_DNA"/>
</dbReference>
<dbReference type="SUPFAM" id="SSF82866">
    <property type="entry name" value="Multidrug efflux transporter AcrB transmembrane domain"/>
    <property type="match status" value="1"/>
</dbReference>
<evidence type="ECO:0000313" key="2">
    <source>
        <dbReference type="EMBL" id="MEQ2173801.1"/>
    </source>
</evidence>
<evidence type="ECO:0000313" key="3">
    <source>
        <dbReference type="Proteomes" id="UP001476798"/>
    </source>
</evidence>
<gene>
    <name evidence="2" type="ORF">GOODEAATRI_001205</name>
</gene>
<feature type="transmembrane region" description="Helical" evidence="1">
    <location>
        <begin position="127"/>
        <end position="147"/>
    </location>
</feature>
<dbReference type="Gene3D" id="1.20.1640.10">
    <property type="entry name" value="Multidrug efflux transporter AcrB transmembrane domain"/>
    <property type="match status" value="1"/>
</dbReference>
<dbReference type="PANTHER" id="PTHR45727">
    <property type="entry name" value="NPC INTRACELLULAR CHOLESTEROL TRANSPORTER 1"/>
    <property type="match status" value="1"/>
</dbReference>
<keyword evidence="1" id="KW-1133">Transmembrane helix</keyword>
<protein>
    <recommendedName>
        <fullName evidence="4">Niemann-Pick C1 protein</fullName>
    </recommendedName>
</protein>